<dbReference type="Proteomes" id="UP000254924">
    <property type="component" value="Unassembled WGS sequence"/>
</dbReference>
<gene>
    <name evidence="2" type="ORF">NCTC12224_02625</name>
</gene>
<keyword evidence="3" id="KW-1185">Reference proteome</keyword>
<organism evidence="2 3">
    <name type="scientific">Streptococcus hyointestinalis</name>
    <dbReference type="NCBI Taxonomy" id="1337"/>
    <lineage>
        <taxon>Bacteria</taxon>
        <taxon>Bacillati</taxon>
        <taxon>Bacillota</taxon>
        <taxon>Bacilli</taxon>
        <taxon>Lactobacillales</taxon>
        <taxon>Streptococcaceae</taxon>
        <taxon>Streptococcus</taxon>
    </lineage>
</organism>
<dbReference type="Pfam" id="PF13416">
    <property type="entry name" value="SBP_bac_8"/>
    <property type="match status" value="1"/>
</dbReference>
<evidence type="ECO:0000313" key="3">
    <source>
        <dbReference type="Proteomes" id="UP000254924"/>
    </source>
</evidence>
<reference evidence="2 3" key="1">
    <citation type="submission" date="2018-06" db="EMBL/GenBank/DDBJ databases">
        <authorList>
            <consortium name="Pathogen Informatics"/>
            <person name="Doyle S."/>
        </authorList>
    </citation>
    <scope>NUCLEOTIDE SEQUENCE [LARGE SCALE GENOMIC DNA]</scope>
    <source>
        <strain evidence="2 3">NCTC12224</strain>
    </source>
</reference>
<dbReference type="AlphaFoldDB" id="A0A380KFB8"/>
<dbReference type="InterPro" id="IPR006059">
    <property type="entry name" value="SBP"/>
</dbReference>
<dbReference type="Gene3D" id="3.40.190.10">
    <property type="entry name" value="Periplasmic binding protein-like II"/>
    <property type="match status" value="1"/>
</dbReference>
<keyword evidence="1" id="KW-1133">Transmembrane helix</keyword>
<name>A0A380KFB8_9STRE</name>
<keyword evidence="1" id="KW-0472">Membrane</keyword>
<feature type="transmembrane region" description="Helical" evidence="1">
    <location>
        <begin position="7"/>
        <end position="26"/>
    </location>
</feature>
<protein>
    <submittedName>
        <fullName evidence="2">Periplasmic fructose-binding protein component of signal transduction system LevQ</fullName>
    </submittedName>
</protein>
<dbReference type="PANTHER" id="PTHR43649">
    <property type="entry name" value="ARABINOSE-BINDING PROTEIN-RELATED"/>
    <property type="match status" value="1"/>
</dbReference>
<evidence type="ECO:0000313" key="2">
    <source>
        <dbReference type="EMBL" id="SUN63775.1"/>
    </source>
</evidence>
<dbReference type="InterPro" id="IPR050490">
    <property type="entry name" value="Bact_solute-bd_prot1"/>
</dbReference>
<dbReference type="EMBL" id="UHFN01000007">
    <property type="protein sequence ID" value="SUN63775.1"/>
    <property type="molecule type" value="Genomic_DNA"/>
</dbReference>
<accession>A0A380KFB8</accession>
<sequence>MTRRHLYLFVASVVLVVLSVLGYWWYQGQTIVITLGTYADSSWGVPSSSSKVIDEAIARFEKKHPKVKVIYETGIRKKDYADWLAQKIVSGKEPDVFVVPDDDFSRLASIGALKKLSSLSIGDKKALSRFYPSALAAGRYAKEQYALPFESNPTMLCVNTDILAQKGIAISQKGWDLTTFLSICKQLTPTDSSLQLYSLTGYDWQTALAAYGGQIVTADGDVTINTPQMKKALNYIHQLSDIETREATDNDFDQGEVAFKPMTLAQYRTYKPYPYRSAKYTTFSWTCLPLPAASSDVKASQLSVSLLAIGAKTRHARLASQLLSEFTSDETQQSLVKYSQGASVIKKVMVSKETQQLFQSDHLGANVVTSSTLDYILKHSQAQPTVKDYQNILAKSDYLITKALKQQTVDNDLITIEKEITDNPS</sequence>
<evidence type="ECO:0000256" key="1">
    <source>
        <dbReference type="SAM" id="Phobius"/>
    </source>
</evidence>
<dbReference type="PANTHER" id="PTHR43649:SF12">
    <property type="entry name" value="DIACETYLCHITOBIOSE BINDING PROTEIN DASA"/>
    <property type="match status" value="1"/>
</dbReference>
<dbReference type="SUPFAM" id="SSF53850">
    <property type="entry name" value="Periplasmic binding protein-like II"/>
    <property type="match status" value="1"/>
</dbReference>
<keyword evidence="1" id="KW-0812">Transmembrane</keyword>
<proteinExistence type="predicted"/>